<evidence type="ECO:0000256" key="3">
    <source>
        <dbReference type="ARBA" id="ARBA00023163"/>
    </source>
</evidence>
<dbReference type="Proteomes" id="UP001154111">
    <property type="component" value="Chromosome"/>
</dbReference>
<dbReference type="PANTHER" id="PTHR30136">
    <property type="entry name" value="HELIX-TURN-HELIX TRANSCRIPTIONAL REGULATOR, ICLR FAMILY"/>
    <property type="match status" value="1"/>
</dbReference>
<evidence type="ECO:0000256" key="1">
    <source>
        <dbReference type="ARBA" id="ARBA00023015"/>
    </source>
</evidence>
<proteinExistence type="predicted"/>
<evidence type="ECO:0000313" key="5">
    <source>
        <dbReference type="EMBL" id="CAH2760431.1"/>
    </source>
</evidence>
<evidence type="ECO:0000313" key="8">
    <source>
        <dbReference type="Proteomes" id="UP001154111"/>
    </source>
</evidence>
<dbReference type="Pfam" id="PF01614">
    <property type="entry name" value="IclR_C"/>
    <property type="match status" value="1"/>
</dbReference>
<dbReference type="InterPro" id="IPR014757">
    <property type="entry name" value="Tscrpt_reg_IclR_C"/>
</dbReference>
<evidence type="ECO:0000313" key="7">
    <source>
        <dbReference type="Proteomes" id="UP001154095"/>
    </source>
</evidence>
<dbReference type="PANTHER" id="PTHR30136:SF19">
    <property type="entry name" value="DNA-BINDING TRANSCRIPTIONAL REPRESSOR YIAJ"/>
    <property type="match status" value="1"/>
</dbReference>
<name>A0AAU9VFX8_9FIRM</name>
<keyword evidence="7" id="KW-1185">Reference proteome</keyword>
<dbReference type="InterPro" id="IPR036390">
    <property type="entry name" value="WH_DNA-bd_sf"/>
</dbReference>
<dbReference type="SUPFAM" id="SSF55781">
    <property type="entry name" value="GAF domain-like"/>
    <property type="match status" value="1"/>
</dbReference>
<dbReference type="InterPro" id="IPR029016">
    <property type="entry name" value="GAF-like_dom_sf"/>
</dbReference>
<dbReference type="RefSeq" id="WP_123171019.1">
    <property type="nucleotide sequence ID" value="NZ_OW659477.1"/>
</dbReference>
<keyword evidence="2" id="KW-0238">DNA-binding</keyword>
<dbReference type="Proteomes" id="UP001154095">
    <property type="component" value="Chromosome"/>
</dbReference>
<dbReference type="Gene3D" id="3.30.450.40">
    <property type="match status" value="1"/>
</dbReference>
<evidence type="ECO:0000256" key="2">
    <source>
        <dbReference type="ARBA" id="ARBA00023125"/>
    </source>
</evidence>
<dbReference type="PROSITE" id="PS51078">
    <property type="entry name" value="ICLR_ED"/>
    <property type="match status" value="1"/>
</dbReference>
<protein>
    <submittedName>
        <fullName evidence="5">IclR family transcriptional regulator</fullName>
    </submittedName>
</protein>
<organism evidence="5 8">
    <name type="scientific">Erysipelothrix amsterdamensis</name>
    <dbReference type="NCBI Taxonomy" id="2929157"/>
    <lineage>
        <taxon>Bacteria</taxon>
        <taxon>Bacillati</taxon>
        <taxon>Bacillota</taxon>
        <taxon>Erysipelotrichia</taxon>
        <taxon>Erysipelotrichales</taxon>
        <taxon>Erysipelotrichaceae</taxon>
        <taxon>Erysipelothrix</taxon>
    </lineage>
</organism>
<dbReference type="EMBL" id="OW659496">
    <property type="protein sequence ID" value="CAH2763722.1"/>
    <property type="molecule type" value="Genomic_DNA"/>
</dbReference>
<evidence type="ECO:0000313" key="6">
    <source>
        <dbReference type="EMBL" id="CAH2763722.1"/>
    </source>
</evidence>
<evidence type="ECO:0000259" key="4">
    <source>
        <dbReference type="PROSITE" id="PS51078"/>
    </source>
</evidence>
<dbReference type="InterPro" id="IPR036388">
    <property type="entry name" value="WH-like_DNA-bd_sf"/>
</dbReference>
<dbReference type="Pfam" id="PF09339">
    <property type="entry name" value="HTH_IclR"/>
    <property type="match status" value="1"/>
</dbReference>
<dbReference type="SUPFAM" id="SSF46785">
    <property type="entry name" value="Winged helix' DNA-binding domain"/>
    <property type="match status" value="1"/>
</dbReference>
<gene>
    <name evidence="5" type="primary">kdgR_1</name>
    <name evidence="6" type="synonym">kdgR_2</name>
    <name evidence="5" type="ORF">ERYAMS2_00054</name>
    <name evidence="6" type="ORF">ERYAMS_01612</name>
</gene>
<dbReference type="GO" id="GO:0003700">
    <property type="term" value="F:DNA-binding transcription factor activity"/>
    <property type="evidence" value="ECO:0007669"/>
    <property type="project" value="TreeGrafter"/>
</dbReference>
<dbReference type="EMBL" id="OW659477">
    <property type="protein sequence ID" value="CAH2760431.1"/>
    <property type="molecule type" value="Genomic_DNA"/>
</dbReference>
<keyword evidence="1" id="KW-0805">Transcription regulation</keyword>
<keyword evidence="3" id="KW-0804">Transcription</keyword>
<feature type="domain" description="IclR-ED" evidence="4">
    <location>
        <begin position="72"/>
        <end position="252"/>
    </location>
</feature>
<dbReference type="GO" id="GO:0045892">
    <property type="term" value="P:negative regulation of DNA-templated transcription"/>
    <property type="evidence" value="ECO:0007669"/>
    <property type="project" value="TreeGrafter"/>
</dbReference>
<reference evidence="5" key="1">
    <citation type="submission" date="2022-04" db="EMBL/GenBank/DDBJ databases">
        <authorList>
            <person name="Forde T."/>
        </authorList>
    </citation>
    <scope>NUCLEOTIDE SEQUENCE</scope>
    <source>
        <strain evidence="5">A18Y016a</strain>
        <strain evidence="6">A18Y020d</strain>
    </source>
</reference>
<dbReference type="InterPro" id="IPR050707">
    <property type="entry name" value="HTH_MetabolicPath_Reg"/>
</dbReference>
<sequence length="252" mass="28806">MTEKNEKSPIIGNIVDAFDILDLLSQQETLGISSIATELNLPKTRVFRIVKSLEHVHAIKQADDTRYSLDMHMLKYARGAHNSGNIIDVAEPFIKEAVEKTGESINLGMAHNDDLVIIRRVHGEYYQLQTQLRPIGELYCSGMGKIFLAYRDEISLRSYYENLPSRTVHTINTYDKFLKEQQSILENNISVDHEEFEYGLSCYAVPIFNKEGIPEYALSISGPSTRLEYKNVNHLLKILKKCAEKIQSAYYI</sequence>
<dbReference type="Gene3D" id="1.10.10.10">
    <property type="entry name" value="Winged helix-like DNA-binding domain superfamily/Winged helix DNA-binding domain"/>
    <property type="match status" value="1"/>
</dbReference>
<accession>A0AAU9VFX8</accession>
<dbReference type="AlphaFoldDB" id="A0AAU9VFX8"/>
<dbReference type="SMART" id="SM00346">
    <property type="entry name" value="HTH_ICLR"/>
    <property type="match status" value="1"/>
</dbReference>
<dbReference type="GO" id="GO:0003677">
    <property type="term" value="F:DNA binding"/>
    <property type="evidence" value="ECO:0007669"/>
    <property type="project" value="UniProtKB-KW"/>
</dbReference>
<dbReference type="InterPro" id="IPR005471">
    <property type="entry name" value="Tscrpt_reg_IclR_N"/>
</dbReference>